<proteinExistence type="predicted"/>
<protein>
    <recommendedName>
        <fullName evidence="3">Mos1 transposase HTH domain-containing protein</fullName>
    </recommendedName>
</protein>
<evidence type="ECO:0000313" key="1">
    <source>
        <dbReference type="EMBL" id="EYC24084.1"/>
    </source>
</evidence>
<accession>A0A016V8X5</accession>
<dbReference type="OrthoDB" id="5872915at2759"/>
<evidence type="ECO:0000313" key="2">
    <source>
        <dbReference type="Proteomes" id="UP000024635"/>
    </source>
</evidence>
<dbReference type="Gene3D" id="3.30.420.10">
    <property type="entry name" value="Ribonuclease H-like superfamily/Ribonuclease H"/>
    <property type="match status" value="1"/>
</dbReference>
<organism evidence="1 2">
    <name type="scientific">Ancylostoma ceylanicum</name>
    <dbReference type="NCBI Taxonomy" id="53326"/>
    <lineage>
        <taxon>Eukaryota</taxon>
        <taxon>Metazoa</taxon>
        <taxon>Ecdysozoa</taxon>
        <taxon>Nematoda</taxon>
        <taxon>Chromadorea</taxon>
        <taxon>Rhabditida</taxon>
        <taxon>Rhabditina</taxon>
        <taxon>Rhabditomorpha</taxon>
        <taxon>Strongyloidea</taxon>
        <taxon>Ancylostomatidae</taxon>
        <taxon>Ancylostomatinae</taxon>
        <taxon>Ancylostoma</taxon>
    </lineage>
</organism>
<dbReference type="GO" id="GO:0003676">
    <property type="term" value="F:nucleic acid binding"/>
    <property type="evidence" value="ECO:0007669"/>
    <property type="project" value="InterPro"/>
</dbReference>
<name>A0A016V8X5_9BILA</name>
<keyword evidence="2" id="KW-1185">Reference proteome</keyword>
<dbReference type="AlphaFoldDB" id="A0A016V8X5"/>
<reference evidence="2" key="1">
    <citation type="journal article" date="2015" name="Nat. Genet.">
        <title>The genome and transcriptome of the zoonotic hookworm Ancylostoma ceylanicum identify infection-specific gene families.</title>
        <authorList>
            <person name="Schwarz E.M."/>
            <person name="Hu Y."/>
            <person name="Antoshechkin I."/>
            <person name="Miller M.M."/>
            <person name="Sternberg P.W."/>
            <person name="Aroian R.V."/>
        </authorList>
    </citation>
    <scope>NUCLEOTIDE SEQUENCE</scope>
    <source>
        <strain evidence="2">HY135</strain>
    </source>
</reference>
<comment type="caution">
    <text evidence="1">The sequence shown here is derived from an EMBL/GenBank/DDBJ whole genome shotgun (WGS) entry which is preliminary data.</text>
</comment>
<evidence type="ECO:0008006" key="3">
    <source>
        <dbReference type="Google" id="ProtNLM"/>
    </source>
</evidence>
<dbReference type="Proteomes" id="UP000024635">
    <property type="component" value="Unassembled WGS sequence"/>
</dbReference>
<gene>
    <name evidence="1" type="primary">Acey_s0014.g2311</name>
    <name evidence="1" type="ORF">Y032_0014g2311</name>
</gene>
<dbReference type="InterPro" id="IPR036397">
    <property type="entry name" value="RNaseH_sf"/>
</dbReference>
<dbReference type="EMBL" id="JARK01001350">
    <property type="protein sequence ID" value="EYC24084.1"/>
    <property type="molecule type" value="Genomic_DNA"/>
</dbReference>
<sequence length="124" mass="14760">MIIFLDHSVICLTEMAKRQHVRVLVLHYFERGLTAAQACKEDNAEGGKDQISIESDQEDHPLTIPSWRHWRSLELWLKRKQLKREDDLKLELSAFSESKKRSFYYYGIRSLAHRWQRVIDHHGS</sequence>